<name>A0A9P0TB63_PIEBR</name>
<keyword evidence="2" id="KW-0732">Signal</keyword>
<sequence>MLFNLKSGLIIQLLLLITTSKGSDIEDFKSFLPSDNERGIYEKDSLNSPYMSFTQYGNNFFFKPNYDLGPKYQKHNFNSKNYKEKTPIEPLTKYVEADLKKELKYATGPVLSPLKNSKLSNPIQSQARAEIIPVAEMGEDTQVILGHAEPLPVLKGSLNVRELLPIVYQIIQPYLQNAQSNEQKQRSVPYIKPQRSQRKRNHRRICGPMCRPQVNTMEEWLMRESFGQMPNGGYIPYL</sequence>
<evidence type="ECO:0000256" key="2">
    <source>
        <dbReference type="SAM" id="SignalP"/>
    </source>
</evidence>
<keyword evidence="4" id="KW-1185">Reference proteome</keyword>
<dbReference type="AlphaFoldDB" id="A0A9P0TB63"/>
<proteinExistence type="predicted"/>
<organism evidence="3 4">
    <name type="scientific">Pieris brassicae</name>
    <name type="common">White butterfly</name>
    <name type="synonym">Large white butterfly</name>
    <dbReference type="NCBI Taxonomy" id="7116"/>
    <lineage>
        <taxon>Eukaryota</taxon>
        <taxon>Metazoa</taxon>
        <taxon>Ecdysozoa</taxon>
        <taxon>Arthropoda</taxon>
        <taxon>Hexapoda</taxon>
        <taxon>Insecta</taxon>
        <taxon>Pterygota</taxon>
        <taxon>Neoptera</taxon>
        <taxon>Endopterygota</taxon>
        <taxon>Lepidoptera</taxon>
        <taxon>Glossata</taxon>
        <taxon>Ditrysia</taxon>
        <taxon>Papilionoidea</taxon>
        <taxon>Pieridae</taxon>
        <taxon>Pierinae</taxon>
        <taxon>Pieris</taxon>
    </lineage>
</organism>
<comment type="caution">
    <text evidence="3">The sequence shown here is derived from an EMBL/GenBank/DDBJ whole genome shotgun (WGS) entry which is preliminary data.</text>
</comment>
<evidence type="ECO:0000313" key="3">
    <source>
        <dbReference type="EMBL" id="CAH4018832.1"/>
    </source>
</evidence>
<feature type="signal peptide" evidence="2">
    <location>
        <begin position="1"/>
        <end position="22"/>
    </location>
</feature>
<protein>
    <submittedName>
        <fullName evidence="3">Uncharacterized protein</fullName>
    </submittedName>
</protein>
<feature type="chain" id="PRO_5040425993" evidence="2">
    <location>
        <begin position="23"/>
        <end position="238"/>
    </location>
</feature>
<reference evidence="3" key="1">
    <citation type="submission" date="2022-05" db="EMBL/GenBank/DDBJ databases">
        <authorList>
            <person name="Okamura Y."/>
        </authorList>
    </citation>
    <scope>NUCLEOTIDE SEQUENCE</scope>
</reference>
<evidence type="ECO:0000313" key="4">
    <source>
        <dbReference type="Proteomes" id="UP001152562"/>
    </source>
</evidence>
<dbReference type="EMBL" id="CALOZG010000004">
    <property type="protein sequence ID" value="CAH4018832.1"/>
    <property type="molecule type" value="Genomic_DNA"/>
</dbReference>
<evidence type="ECO:0000256" key="1">
    <source>
        <dbReference type="SAM" id="MobiDB-lite"/>
    </source>
</evidence>
<accession>A0A9P0TB63</accession>
<gene>
    <name evidence="3" type="ORF">PIBRA_LOCUS3664</name>
</gene>
<dbReference type="Proteomes" id="UP001152562">
    <property type="component" value="Unassembled WGS sequence"/>
</dbReference>
<feature type="region of interest" description="Disordered" evidence="1">
    <location>
        <begin position="182"/>
        <end position="202"/>
    </location>
</feature>